<reference evidence="1 2" key="1">
    <citation type="submission" date="2024-04" db="EMBL/GenBank/DDBJ databases">
        <authorList>
            <person name="Fracassetti M."/>
        </authorList>
    </citation>
    <scope>NUCLEOTIDE SEQUENCE [LARGE SCALE GENOMIC DNA]</scope>
</reference>
<dbReference type="Proteomes" id="UP001497516">
    <property type="component" value="Chromosome 1"/>
</dbReference>
<evidence type="ECO:0008006" key="3">
    <source>
        <dbReference type="Google" id="ProtNLM"/>
    </source>
</evidence>
<dbReference type="EMBL" id="OZ034813">
    <property type="protein sequence ID" value="CAL1357384.1"/>
    <property type="molecule type" value="Genomic_DNA"/>
</dbReference>
<name>A0AAV2CLD6_9ROSI</name>
<proteinExistence type="predicted"/>
<evidence type="ECO:0000313" key="1">
    <source>
        <dbReference type="EMBL" id="CAL1357384.1"/>
    </source>
</evidence>
<sequence length="140" mass="15488">MGVQVRRLDARMTTVLMSLLIVTMINGGFRGGAIIFSAEAALDPLCGVSNEWFCSPTDFDRSDAQEQVLPYLRVRPKCDPAYYNHGAQIAYIHSSCAHSSTCGDCLTRATQIMRENCPGKDGAQYGTEECCARYEKNKFC</sequence>
<dbReference type="InterPro" id="IPR038408">
    <property type="entry name" value="GNK2_sf"/>
</dbReference>
<accession>A0AAV2CLD6</accession>
<dbReference type="Gene3D" id="3.30.430.20">
    <property type="entry name" value="Gnk2 domain, C-X8-C-X2-C motif"/>
    <property type="match status" value="1"/>
</dbReference>
<evidence type="ECO:0000313" key="2">
    <source>
        <dbReference type="Proteomes" id="UP001497516"/>
    </source>
</evidence>
<gene>
    <name evidence="1" type="ORF">LTRI10_LOCUS5018</name>
</gene>
<keyword evidence="2" id="KW-1185">Reference proteome</keyword>
<protein>
    <recommendedName>
        <fullName evidence="3">Gnk2-homologous domain-containing protein</fullName>
    </recommendedName>
</protein>
<dbReference type="AlphaFoldDB" id="A0AAV2CLD6"/>
<organism evidence="1 2">
    <name type="scientific">Linum trigynum</name>
    <dbReference type="NCBI Taxonomy" id="586398"/>
    <lineage>
        <taxon>Eukaryota</taxon>
        <taxon>Viridiplantae</taxon>
        <taxon>Streptophyta</taxon>
        <taxon>Embryophyta</taxon>
        <taxon>Tracheophyta</taxon>
        <taxon>Spermatophyta</taxon>
        <taxon>Magnoliopsida</taxon>
        <taxon>eudicotyledons</taxon>
        <taxon>Gunneridae</taxon>
        <taxon>Pentapetalae</taxon>
        <taxon>rosids</taxon>
        <taxon>fabids</taxon>
        <taxon>Malpighiales</taxon>
        <taxon>Linaceae</taxon>
        <taxon>Linum</taxon>
    </lineage>
</organism>